<dbReference type="GO" id="GO:0005634">
    <property type="term" value="C:nucleus"/>
    <property type="evidence" value="ECO:0007669"/>
    <property type="project" value="UniProtKB-ARBA"/>
</dbReference>
<name>A0A9P6GXE5_9MICR</name>
<comment type="caution">
    <text evidence="2">The sequence shown here is derived from an EMBL/GenBank/DDBJ whole genome shotgun (WGS) entry which is preliminary data.</text>
</comment>
<evidence type="ECO:0000313" key="2">
    <source>
        <dbReference type="EMBL" id="KAF9761524.1"/>
    </source>
</evidence>
<dbReference type="PROSITE" id="PS50994">
    <property type="entry name" value="INTEGRASE"/>
    <property type="match status" value="1"/>
</dbReference>
<dbReference type="Gene3D" id="3.30.420.10">
    <property type="entry name" value="Ribonuclease H-like superfamily/Ribonuclease H"/>
    <property type="match status" value="1"/>
</dbReference>
<evidence type="ECO:0000313" key="3">
    <source>
        <dbReference type="Proteomes" id="UP000740883"/>
    </source>
</evidence>
<dbReference type="Proteomes" id="UP000740883">
    <property type="component" value="Unassembled WGS sequence"/>
</dbReference>
<evidence type="ECO:0000259" key="1">
    <source>
        <dbReference type="PROSITE" id="PS50994"/>
    </source>
</evidence>
<dbReference type="InterPro" id="IPR041588">
    <property type="entry name" value="Integrase_H2C2"/>
</dbReference>
<keyword evidence="3" id="KW-1185">Reference proteome</keyword>
<sequence>MVMTVGVKRETEPRLESERKEIILRNHVECGHGGIEPTYVMVLRNHSWKGMYKEIVDAVKTCDVCLRHSSWARNLKKQGIKLGGPFDKVGIDIVGPLPRTYNGVRFIVVATDFITRWSEADPLKSKSAKLVAEFIVSKIFTQHGPPNELLSDQGCEFLNQTVKTICSIMNSKKTFTTAYNPKCNGTAERVNQTLIGKLAVVCQLRHRINSIKLIYVFKMLLIILYDTY</sequence>
<dbReference type="InterPro" id="IPR012337">
    <property type="entry name" value="RNaseH-like_sf"/>
</dbReference>
<dbReference type="PANTHER" id="PTHR37984:SF5">
    <property type="entry name" value="PROTEIN NYNRIN-LIKE"/>
    <property type="match status" value="1"/>
</dbReference>
<reference evidence="2 3" key="1">
    <citation type="journal article" date="2020" name="Genome Biol. Evol.">
        <title>Comparative genomics of strictly vertically transmitted, feminizing microsporidia endosymbionts of amphipod crustaceans.</title>
        <authorList>
            <person name="Cormier A."/>
            <person name="Chebbi M.A."/>
            <person name="Giraud I."/>
            <person name="Wattier R."/>
            <person name="Teixeira M."/>
            <person name="Gilbert C."/>
            <person name="Rigaud T."/>
            <person name="Cordaux R."/>
        </authorList>
    </citation>
    <scope>NUCLEOTIDE SEQUENCE [LARGE SCALE GENOMIC DNA]</scope>
    <source>
        <strain evidence="2 3">Ou3-Ou53</strain>
    </source>
</reference>
<dbReference type="InterPro" id="IPR050951">
    <property type="entry name" value="Retrovirus_Pol_polyprotein"/>
</dbReference>
<dbReference type="OrthoDB" id="5592268at2759"/>
<accession>A0A9P6GXE5</accession>
<organism evidence="2 3">
    <name type="scientific">Nosema granulosis</name>
    <dbReference type="NCBI Taxonomy" id="83296"/>
    <lineage>
        <taxon>Eukaryota</taxon>
        <taxon>Fungi</taxon>
        <taxon>Fungi incertae sedis</taxon>
        <taxon>Microsporidia</taxon>
        <taxon>Nosematidae</taxon>
        <taxon>Nosema</taxon>
    </lineage>
</organism>
<dbReference type="InterPro" id="IPR036397">
    <property type="entry name" value="RNaseH_sf"/>
</dbReference>
<dbReference type="SUPFAM" id="SSF53098">
    <property type="entry name" value="Ribonuclease H-like"/>
    <property type="match status" value="1"/>
</dbReference>
<dbReference type="EMBL" id="SBJO01000316">
    <property type="protein sequence ID" value="KAF9761524.1"/>
    <property type="molecule type" value="Genomic_DNA"/>
</dbReference>
<dbReference type="AlphaFoldDB" id="A0A9P6GXE5"/>
<dbReference type="Pfam" id="PF17921">
    <property type="entry name" value="Integrase_H2C2"/>
    <property type="match status" value="1"/>
</dbReference>
<dbReference type="PANTHER" id="PTHR37984">
    <property type="entry name" value="PROTEIN CBG26694"/>
    <property type="match status" value="1"/>
</dbReference>
<proteinExistence type="predicted"/>
<dbReference type="GO" id="GO:0003676">
    <property type="term" value="F:nucleic acid binding"/>
    <property type="evidence" value="ECO:0007669"/>
    <property type="project" value="InterPro"/>
</dbReference>
<gene>
    <name evidence="2" type="primary">POL_3</name>
    <name evidence="2" type="ORF">NGRA_2588</name>
</gene>
<dbReference type="Gene3D" id="1.10.340.70">
    <property type="match status" value="1"/>
</dbReference>
<feature type="domain" description="Integrase catalytic" evidence="1">
    <location>
        <begin position="81"/>
        <end position="228"/>
    </location>
</feature>
<protein>
    <submittedName>
        <fullName evidence="2">Retrovirus-related Pol polyprotein from transposon</fullName>
    </submittedName>
</protein>
<dbReference type="GO" id="GO:0015074">
    <property type="term" value="P:DNA integration"/>
    <property type="evidence" value="ECO:0007669"/>
    <property type="project" value="InterPro"/>
</dbReference>
<dbReference type="InterPro" id="IPR001584">
    <property type="entry name" value="Integrase_cat-core"/>
</dbReference>